<reference evidence="8 9" key="1">
    <citation type="submission" date="2024-02" db="EMBL/GenBank/DDBJ databases">
        <authorList>
            <person name="Daric V."/>
            <person name="Darras S."/>
        </authorList>
    </citation>
    <scope>NUCLEOTIDE SEQUENCE [LARGE SCALE GENOMIC DNA]</scope>
</reference>
<feature type="compositionally biased region" description="Acidic residues" evidence="5">
    <location>
        <begin position="381"/>
        <end position="391"/>
    </location>
</feature>
<dbReference type="EMBL" id="CAWYQH010000130">
    <property type="protein sequence ID" value="CAK8693274.1"/>
    <property type="molecule type" value="Genomic_DNA"/>
</dbReference>
<accession>A0ABP0GR65</accession>
<organism evidence="8 9">
    <name type="scientific">Clavelina lepadiformis</name>
    <name type="common">Light-bulb sea squirt</name>
    <name type="synonym">Ascidia lepadiformis</name>
    <dbReference type="NCBI Taxonomy" id="159417"/>
    <lineage>
        <taxon>Eukaryota</taxon>
        <taxon>Metazoa</taxon>
        <taxon>Chordata</taxon>
        <taxon>Tunicata</taxon>
        <taxon>Ascidiacea</taxon>
        <taxon>Aplousobranchia</taxon>
        <taxon>Clavelinidae</taxon>
        <taxon>Clavelina</taxon>
    </lineage>
</organism>
<evidence type="ECO:0000256" key="2">
    <source>
        <dbReference type="ARBA" id="ARBA00009087"/>
    </source>
</evidence>
<feature type="compositionally biased region" description="Basic and acidic residues" evidence="5">
    <location>
        <begin position="578"/>
        <end position="595"/>
    </location>
</feature>
<comment type="subcellular location">
    <subcellularLocation>
        <location evidence="1">Nucleus</location>
        <location evidence="1">Nucleolus</location>
    </subcellularLocation>
</comment>
<name>A0ABP0GR65_CLALP</name>
<evidence type="ECO:0000256" key="5">
    <source>
        <dbReference type="SAM" id="MobiDB-lite"/>
    </source>
</evidence>
<evidence type="ECO:0000256" key="4">
    <source>
        <dbReference type="ARBA" id="ARBA00023242"/>
    </source>
</evidence>
<dbReference type="Pfam" id="PF08159">
    <property type="entry name" value="NUC153"/>
    <property type="match status" value="1"/>
</dbReference>
<evidence type="ECO:0000259" key="6">
    <source>
        <dbReference type="Pfam" id="PF08159"/>
    </source>
</evidence>
<evidence type="ECO:0000313" key="9">
    <source>
        <dbReference type="Proteomes" id="UP001642483"/>
    </source>
</evidence>
<feature type="region of interest" description="Disordered" evidence="5">
    <location>
        <begin position="374"/>
        <end position="402"/>
    </location>
</feature>
<dbReference type="PANTHER" id="PTHR12202:SF0">
    <property type="entry name" value="ESF1 HOMOLOG"/>
    <property type="match status" value="1"/>
</dbReference>
<dbReference type="InterPro" id="IPR056750">
    <property type="entry name" value="RRM_ESF1"/>
</dbReference>
<dbReference type="Pfam" id="PF25121">
    <property type="entry name" value="RRM_ESF1"/>
    <property type="match status" value="1"/>
</dbReference>
<proteinExistence type="inferred from homology"/>
<evidence type="ECO:0000256" key="1">
    <source>
        <dbReference type="ARBA" id="ARBA00004604"/>
    </source>
</evidence>
<feature type="region of interest" description="Disordered" evidence="5">
    <location>
        <begin position="93"/>
        <end position="171"/>
    </location>
</feature>
<dbReference type="InterPro" id="IPR039754">
    <property type="entry name" value="Esf1"/>
</dbReference>
<evidence type="ECO:0000259" key="7">
    <source>
        <dbReference type="Pfam" id="PF25121"/>
    </source>
</evidence>
<dbReference type="PANTHER" id="PTHR12202">
    <property type="entry name" value="ESF1 HOMOLOG"/>
    <property type="match status" value="1"/>
</dbReference>
<dbReference type="Proteomes" id="UP001642483">
    <property type="component" value="Unassembled WGS sequence"/>
</dbReference>
<feature type="domain" description="NUC153" evidence="6">
    <location>
        <begin position="532"/>
        <end position="560"/>
    </location>
</feature>
<feature type="region of interest" description="Disordered" evidence="5">
    <location>
        <begin position="437"/>
        <end position="480"/>
    </location>
</feature>
<feature type="region of interest" description="Disordered" evidence="5">
    <location>
        <begin position="563"/>
        <end position="602"/>
    </location>
</feature>
<feature type="compositionally biased region" description="Basic and acidic residues" evidence="5">
    <location>
        <begin position="464"/>
        <end position="480"/>
    </location>
</feature>
<keyword evidence="4" id="KW-0539">Nucleus</keyword>
<comment type="similarity">
    <text evidence="2">Belongs to the ESF1 family.</text>
</comment>
<evidence type="ECO:0000256" key="3">
    <source>
        <dbReference type="ARBA" id="ARBA00023054"/>
    </source>
</evidence>
<feature type="compositionally biased region" description="Acidic residues" evidence="5">
    <location>
        <begin position="445"/>
        <end position="463"/>
    </location>
</feature>
<dbReference type="InterPro" id="IPR012580">
    <property type="entry name" value="NUC153"/>
</dbReference>
<protein>
    <recommendedName>
        <fullName evidence="10">NUC153 domain-containing protein</fullName>
    </recommendedName>
</protein>
<sequence length="617" mass="71637">MDVSKIDDRFQSVFRDHRFKSIKEKQRKIKIDARFQSMFTDDRFKLQYDVDKRGKPVHETSSENLKKYYRLSNKERKRLKLERKKERDKLNRLLSNDNLVKTDSNELEEENLPEESRDSESSDDDSGSESDSSGPDLARGEGNVESSSDEEEDENFPHQTDHHWSELDVKAERSEESSRRLALCNMDWERIKAVDLLVLFDSFKLGTGRVEKVTIYPSEYGAKRMAEENELGPVELREDHEDEEDGMEGRKFQVEKLREHQIKRLKYYYAVIDCDCVETADAIYKECDGLEYETSSTKLDLRFIPDEMTFDEHPPKDVADQIPDKDFYKPSNFVTTALNQSKVDLTWDETDHRRLALTTRKFNEDDLANMDMNDYLASSSGEDDADDEIADENFVNPGLSSKTTDEDQIARYRSLLLGDLDAGNDKPDDVDMEITWEPDLLGDKEVEEDAGDDSEDGSESEEQESIKSSEKVEEDDDRRKAELEMLMMDADDVTKKHFDIHEIIKDQQMSRRKKRKLGREDEEDEFKMNLDDLRFSALYSSSAFALDPNNPAFRKTKGMQELINERHSRLHQSSNDEDGSKAVDTPEIKEQDSDLSKLVNAVKMKTKNEFSKKLKSK</sequence>
<comment type="caution">
    <text evidence="8">The sequence shown here is derived from an EMBL/GenBank/DDBJ whole genome shotgun (WGS) entry which is preliminary data.</text>
</comment>
<feature type="domain" description="ESF1 RRM" evidence="7">
    <location>
        <begin position="179"/>
        <end position="319"/>
    </location>
</feature>
<keyword evidence="3" id="KW-0175">Coiled coil</keyword>
<gene>
    <name evidence="8" type="ORF">CVLEPA_LOCUS26573</name>
</gene>
<keyword evidence="9" id="KW-1185">Reference proteome</keyword>
<evidence type="ECO:0000313" key="8">
    <source>
        <dbReference type="EMBL" id="CAK8693274.1"/>
    </source>
</evidence>
<evidence type="ECO:0008006" key="10">
    <source>
        <dbReference type="Google" id="ProtNLM"/>
    </source>
</evidence>
<feature type="compositionally biased region" description="Basic and acidic residues" evidence="5">
    <location>
        <begin position="155"/>
        <end position="171"/>
    </location>
</feature>